<dbReference type="Gene3D" id="2.40.50.140">
    <property type="entry name" value="Nucleic acid-binding proteins"/>
    <property type="match status" value="1"/>
</dbReference>
<sequence>MNTCIITGNLGTDPESFFSEGGTQIVSFPIAFRSTKNKTDNWVKITCFNKTAELAEAHLHKGARVGITGMLDQDRWENSEGESRSALKLIANSIEFIKTDGRGFEDKDDTPF</sequence>
<gene>
    <name evidence="4" type="ORF">HXW94_13025</name>
</gene>
<name>A0A850TEP4_9BACT</name>
<reference evidence="4 5" key="1">
    <citation type="submission" date="2020-06" db="EMBL/GenBank/DDBJ databases">
        <title>High-quality draft genome of sulfate reducer Desulfobacter latus type strain AcrS2 isolated from marine sediment.</title>
        <authorList>
            <person name="Hoppe M."/>
            <person name="Larsen C.K."/>
            <person name="Marshall I.P.G."/>
            <person name="Schramm A."/>
            <person name="Marietou A.G."/>
        </authorList>
    </citation>
    <scope>NUCLEOTIDE SEQUENCE [LARGE SCALE GENOMIC DNA]</scope>
    <source>
        <strain evidence="4 5">AcRS2</strain>
    </source>
</reference>
<dbReference type="GO" id="GO:0009295">
    <property type="term" value="C:nucleoid"/>
    <property type="evidence" value="ECO:0007669"/>
    <property type="project" value="TreeGrafter"/>
</dbReference>
<dbReference type="AlphaFoldDB" id="A0A850TEP4"/>
<dbReference type="InterPro" id="IPR011344">
    <property type="entry name" value="ssDNA-bd"/>
</dbReference>
<dbReference type="PIRSF" id="PIRSF002070">
    <property type="entry name" value="SSB"/>
    <property type="match status" value="1"/>
</dbReference>
<evidence type="ECO:0000256" key="2">
    <source>
        <dbReference type="PIRNR" id="PIRNR002070"/>
    </source>
</evidence>
<dbReference type="InterPro" id="IPR000424">
    <property type="entry name" value="Primosome_PriB/ssb"/>
</dbReference>
<dbReference type="Pfam" id="PF00436">
    <property type="entry name" value="SSB"/>
    <property type="match status" value="1"/>
</dbReference>
<proteinExistence type="predicted"/>
<dbReference type="Proteomes" id="UP000553343">
    <property type="component" value="Unassembled WGS sequence"/>
</dbReference>
<evidence type="ECO:0000256" key="3">
    <source>
        <dbReference type="RuleBase" id="RU000524"/>
    </source>
</evidence>
<dbReference type="InterPro" id="IPR012340">
    <property type="entry name" value="NA-bd_OB-fold"/>
</dbReference>
<keyword evidence="1 2" id="KW-0238">DNA-binding</keyword>
<keyword evidence="5" id="KW-1185">Reference proteome</keyword>
<evidence type="ECO:0000313" key="4">
    <source>
        <dbReference type="EMBL" id="NWH05896.1"/>
    </source>
</evidence>
<accession>A0A850TEP4</accession>
<evidence type="ECO:0000256" key="1">
    <source>
        <dbReference type="ARBA" id="ARBA00023125"/>
    </source>
</evidence>
<protein>
    <recommendedName>
        <fullName evidence="2 3">Single-stranded DNA-binding protein</fullName>
    </recommendedName>
</protein>
<dbReference type="PANTHER" id="PTHR10302:SF0">
    <property type="entry name" value="SINGLE-STRANDED DNA-BINDING PROTEIN, MITOCHONDRIAL"/>
    <property type="match status" value="1"/>
</dbReference>
<dbReference type="EMBL" id="JACADJ010000050">
    <property type="protein sequence ID" value="NWH05896.1"/>
    <property type="molecule type" value="Genomic_DNA"/>
</dbReference>
<evidence type="ECO:0000313" key="5">
    <source>
        <dbReference type="Proteomes" id="UP000553343"/>
    </source>
</evidence>
<dbReference type="SUPFAM" id="SSF50249">
    <property type="entry name" value="Nucleic acid-binding proteins"/>
    <property type="match status" value="1"/>
</dbReference>
<dbReference type="RefSeq" id="WP_178367351.1">
    <property type="nucleotide sequence ID" value="NZ_JACADJ010000050.1"/>
</dbReference>
<dbReference type="CDD" id="cd04496">
    <property type="entry name" value="SSB_OBF"/>
    <property type="match status" value="1"/>
</dbReference>
<organism evidence="4 5">
    <name type="scientific">Desulfobacter latus</name>
    <dbReference type="NCBI Taxonomy" id="2292"/>
    <lineage>
        <taxon>Bacteria</taxon>
        <taxon>Pseudomonadati</taxon>
        <taxon>Thermodesulfobacteriota</taxon>
        <taxon>Desulfobacteria</taxon>
        <taxon>Desulfobacterales</taxon>
        <taxon>Desulfobacteraceae</taxon>
        <taxon>Desulfobacter</taxon>
    </lineage>
</organism>
<dbReference type="GO" id="GO:0006260">
    <property type="term" value="P:DNA replication"/>
    <property type="evidence" value="ECO:0007669"/>
    <property type="project" value="InterPro"/>
</dbReference>
<dbReference type="PROSITE" id="PS50935">
    <property type="entry name" value="SSB"/>
    <property type="match status" value="1"/>
</dbReference>
<comment type="caution">
    <text evidence="4">The sequence shown here is derived from an EMBL/GenBank/DDBJ whole genome shotgun (WGS) entry which is preliminary data.</text>
</comment>
<dbReference type="GO" id="GO:0003697">
    <property type="term" value="F:single-stranded DNA binding"/>
    <property type="evidence" value="ECO:0007669"/>
    <property type="project" value="InterPro"/>
</dbReference>
<dbReference type="NCBIfam" id="TIGR00621">
    <property type="entry name" value="ssb"/>
    <property type="match status" value="1"/>
</dbReference>
<dbReference type="PANTHER" id="PTHR10302">
    <property type="entry name" value="SINGLE-STRANDED DNA-BINDING PROTEIN"/>
    <property type="match status" value="1"/>
</dbReference>